<feature type="transmembrane region" description="Helical" evidence="1">
    <location>
        <begin position="21"/>
        <end position="47"/>
    </location>
</feature>
<organism evidence="2 3">
    <name type="scientific">Candidatus Staskawiczbacteria bacterium RIFCSPLOWO2_01_FULL_38_12b</name>
    <dbReference type="NCBI Taxonomy" id="1802214"/>
    <lineage>
        <taxon>Bacteria</taxon>
        <taxon>Candidatus Staskawicziibacteriota</taxon>
    </lineage>
</organism>
<keyword evidence="1" id="KW-0812">Transmembrane</keyword>
<protein>
    <recommendedName>
        <fullName evidence="4">PilN domain-containing protein</fullName>
    </recommendedName>
</protein>
<reference evidence="2 3" key="1">
    <citation type="journal article" date="2016" name="Nat. Commun.">
        <title>Thousands of microbial genomes shed light on interconnected biogeochemical processes in an aquifer system.</title>
        <authorList>
            <person name="Anantharaman K."/>
            <person name="Brown C.T."/>
            <person name="Hug L.A."/>
            <person name="Sharon I."/>
            <person name="Castelle C.J."/>
            <person name="Probst A.J."/>
            <person name="Thomas B.C."/>
            <person name="Singh A."/>
            <person name="Wilkins M.J."/>
            <person name="Karaoz U."/>
            <person name="Brodie E.L."/>
            <person name="Williams K.H."/>
            <person name="Hubbard S.S."/>
            <person name="Banfield J.F."/>
        </authorList>
    </citation>
    <scope>NUCLEOTIDE SEQUENCE [LARGE SCALE GENOMIC DNA]</scope>
</reference>
<keyword evidence="1" id="KW-1133">Transmembrane helix</keyword>
<comment type="caution">
    <text evidence="2">The sequence shown here is derived from an EMBL/GenBank/DDBJ whole genome shotgun (WGS) entry which is preliminary data.</text>
</comment>
<name>A0A1G2ICY3_9BACT</name>
<dbReference type="STRING" id="1802214.A2908_03280"/>
<sequence length="181" mass="21024">MINILPPEEKEKLLFEEKTKLIIILGTTILIPLICLILLLLSIRLYVLGEENFQAINLEQAKKKYQTPDFLTFKDIIQKNNTIVVQLASFYKKEVYFTKALKIISSISRPQKLYLTNISLTRTENQKISVTASGFSESREDLLAFQKSIEENKEIQKIYFSPESWINSKNVTFHLTFEISK</sequence>
<accession>A0A1G2ICY3</accession>
<evidence type="ECO:0000313" key="2">
    <source>
        <dbReference type="EMBL" id="OGZ72431.1"/>
    </source>
</evidence>
<evidence type="ECO:0000256" key="1">
    <source>
        <dbReference type="SAM" id="Phobius"/>
    </source>
</evidence>
<dbReference type="Proteomes" id="UP000176774">
    <property type="component" value="Unassembled WGS sequence"/>
</dbReference>
<proteinExistence type="predicted"/>
<keyword evidence="1" id="KW-0472">Membrane</keyword>
<evidence type="ECO:0000313" key="3">
    <source>
        <dbReference type="Proteomes" id="UP000176774"/>
    </source>
</evidence>
<dbReference type="EMBL" id="MHPA01000027">
    <property type="protein sequence ID" value="OGZ72431.1"/>
    <property type="molecule type" value="Genomic_DNA"/>
</dbReference>
<dbReference type="AlphaFoldDB" id="A0A1G2ICY3"/>
<evidence type="ECO:0008006" key="4">
    <source>
        <dbReference type="Google" id="ProtNLM"/>
    </source>
</evidence>
<gene>
    <name evidence="2" type="ORF">A2908_03280</name>
</gene>